<dbReference type="GeneID" id="85012607"/>
<accession>A0A3S4X7T5</accession>
<reference evidence="1 2" key="1">
    <citation type="submission" date="2018-12" db="EMBL/GenBank/DDBJ databases">
        <authorList>
            <consortium name="Pathogen Informatics"/>
        </authorList>
    </citation>
    <scope>NUCLEOTIDE SEQUENCE [LARGE SCALE GENOMIC DNA]</scope>
    <source>
        <strain evidence="1 2">NCTC13071</strain>
    </source>
</reference>
<sequence>MEIKLQIADKVYQSLIASGNRVRGSIGLVNPKEGNFNAWKQPVQESEPGTKTIRLAHGKATVSKERARLTLSVERTEIESPYEVIDRESQEASDFMYFAIHNL</sequence>
<evidence type="ECO:0000313" key="1">
    <source>
        <dbReference type="EMBL" id="VEH15801.1"/>
    </source>
</evidence>
<proteinExistence type="predicted"/>
<organism evidence="1 2">
    <name type="scientific">Segatella oris</name>
    <dbReference type="NCBI Taxonomy" id="28135"/>
    <lineage>
        <taxon>Bacteria</taxon>
        <taxon>Pseudomonadati</taxon>
        <taxon>Bacteroidota</taxon>
        <taxon>Bacteroidia</taxon>
        <taxon>Bacteroidales</taxon>
        <taxon>Prevotellaceae</taxon>
        <taxon>Segatella</taxon>
    </lineage>
</organism>
<dbReference type="EMBL" id="LR134384">
    <property type="protein sequence ID" value="VEH15801.1"/>
    <property type="molecule type" value="Genomic_DNA"/>
</dbReference>
<protein>
    <submittedName>
        <fullName evidence="1">Uncharacterized protein</fullName>
    </submittedName>
</protein>
<gene>
    <name evidence="1" type="ORF">NCTC13071_01812</name>
</gene>
<dbReference type="KEGG" id="poc:NCTC13071_01812"/>
<dbReference type="RefSeq" id="WP_004372625.1">
    <property type="nucleotide sequence ID" value="NZ_CAUTNN010000005.1"/>
</dbReference>
<dbReference type="AlphaFoldDB" id="A0A3S4X7T5"/>
<name>A0A3S4X7T5_9BACT</name>
<dbReference type="Proteomes" id="UP000274578">
    <property type="component" value="Chromosome 1"/>
</dbReference>
<evidence type="ECO:0000313" key="2">
    <source>
        <dbReference type="Proteomes" id="UP000274578"/>
    </source>
</evidence>